<evidence type="ECO:0000256" key="1">
    <source>
        <dbReference type="SAM" id="MobiDB-lite"/>
    </source>
</evidence>
<evidence type="ECO:0000313" key="2">
    <source>
        <dbReference type="EMBL" id="KAF6763325.1"/>
    </source>
</evidence>
<proteinExistence type="predicted"/>
<dbReference type="EMBL" id="JACGCI010000006">
    <property type="protein sequence ID" value="KAF6763325.1"/>
    <property type="molecule type" value="Genomic_DNA"/>
</dbReference>
<name>A0A8H6MCE5_9AGAR</name>
<keyword evidence="3" id="KW-1185">Reference proteome</keyword>
<accession>A0A8H6MCE5</accession>
<feature type="region of interest" description="Disordered" evidence="1">
    <location>
        <begin position="205"/>
        <end position="224"/>
    </location>
</feature>
<feature type="compositionally biased region" description="Basic and acidic residues" evidence="1">
    <location>
        <begin position="214"/>
        <end position="224"/>
    </location>
</feature>
<reference evidence="2 3" key="1">
    <citation type="submission" date="2020-07" db="EMBL/GenBank/DDBJ databases">
        <title>Comparative genomics of pyrophilous fungi reveals a link between fire events and developmental genes.</title>
        <authorList>
            <consortium name="DOE Joint Genome Institute"/>
            <person name="Steindorff A.S."/>
            <person name="Carver A."/>
            <person name="Calhoun S."/>
            <person name="Stillman K."/>
            <person name="Liu H."/>
            <person name="Lipzen A."/>
            <person name="Pangilinan J."/>
            <person name="Labutti K."/>
            <person name="Bruns T.D."/>
            <person name="Grigoriev I.V."/>
        </authorList>
    </citation>
    <scope>NUCLEOTIDE SEQUENCE [LARGE SCALE GENOMIC DNA]</scope>
    <source>
        <strain evidence="2 3">CBS 144469</strain>
    </source>
</reference>
<sequence>MRTDSAMRGYDPIVDSRRKQSHLAQLQGVSKAVLPVHTHRERALFSNLMQRHPAFNTGTAELNWKEAIRVWNRIADQDDQVFYKLTEQLRAYLTKWKVNANIKNTESGTREDRSRVDDLVKNIDMTIPEVPRRHEQPNHTAPNGHRFPHGNEGSPSLHHHSSVLPGTPCHPNLNPTAGPSSSPPEHTNGASGSNSNHHTTVQSVMEAMSRKRVRETYEEREPAKRPKKAPRKCWKCGSFDCKGRKTPTICPNPCQDCSRLECRGRNSRRPTKKCDEAWD</sequence>
<dbReference type="AlphaFoldDB" id="A0A8H6MCE5"/>
<feature type="region of interest" description="Disordered" evidence="1">
    <location>
        <begin position="126"/>
        <end position="197"/>
    </location>
</feature>
<dbReference type="OrthoDB" id="1920326at2759"/>
<comment type="caution">
    <text evidence="2">The sequence shown here is derived from an EMBL/GenBank/DDBJ whole genome shotgun (WGS) entry which is preliminary data.</text>
</comment>
<gene>
    <name evidence="2" type="ORF">DFP72DRAFT_529407</name>
</gene>
<evidence type="ECO:0000313" key="3">
    <source>
        <dbReference type="Proteomes" id="UP000521943"/>
    </source>
</evidence>
<organism evidence="2 3">
    <name type="scientific">Ephemerocybe angulata</name>
    <dbReference type="NCBI Taxonomy" id="980116"/>
    <lineage>
        <taxon>Eukaryota</taxon>
        <taxon>Fungi</taxon>
        <taxon>Dikarya</taxon>
        <taxon>Basidiomycota</taxon>
        <taxon>Agaricomycotina</taxon>
        <taxon>Agaricomycetes</taxon>
        <taxon>Agaricomycetidae</taxon>
        <taxon>Agaricales</taxon>
        <taxon>Agaricineae</taxon>
        <taxon>Psathyrellaceae</taxon>
        <taxon>Ephemerocybe</taxon>
    </lineage>
</organism>
<dbReference type="Proteomes" id="UP000521943">
    <property type="component" value="Unassembled WGS sequence"/>
</dbReference>
<protein>
    <submittedName>
        <fullName evidence="2">Uncharacterized protein</fullName>
    </submittedName>
</protein>
<feature type="compositionally biased region" description="Polar residues" evidence="1">
    <location>
        <begin position="173"/>
        <end position="197"/>
    </location>
</feature>